<dbReference type="PROSITE" id="PS50887">
    <property type="entry name" value="GGDEF"/>
    <property type="match status" value="1"/>
</dbReference>
<dbReference type="SUPFAM" id="SSF52172">
    <property type="entry name" value="CheY-like"/>
    <property type="match status" value="1"/>
</dbReference>
<dbReference type="SMART" id="SM00448">
    <property type="entry name" value="REC"/>
    <property type="match status" value="1"/>
</dbReference>
<evidence type="ECO:0000256" key="3">
    <source>
        <dbReference type="PROSITE-ProRule" id="PRU00169"/>
    </source>
</evidence>
<dbReference type="InterPro" id="IPR029787">
    <property type="entry name" value="Nucleotide_cyclase"/>
</dbReference>
<evidence type="ECO:0000259" key="4">
    <source>
        <dbReference type="PROSITE" id="PS50110"/>
    </source>
</evidence>
<dbReference type="Pfam" id="PF00072">
    <property type="entry name" value="Response_reg"/>
    <property type="match status" value="1"/>
</dbReference>
<dbReference type="InterPro" id="IPR000160">
    <property type="entry name" value="GGDEF_dom"/>
</dbReference>
<dbReference type="GO" id="GO:0052621">
    <property type="term" value="F:diguanylate cyclase activity"/>
    <property type="evidence" value="ECO:0007669"/>
    <property type="project" value="UniProtKB-EC"/>
</dbReference>
<dbReference type="InterPro" id="IPR011006">
    <property type="entry name" value="CheY-like_superfamily"/>
</dbReference>
<feature type="domain" description="HDOD" evidence="6">
    <location>
        <begin position="18"/>
        <end position="214"/>
    </location>
</feature>
<dbReference type="CDD" id="cd01949">
    <property type="entry name" value="GGDEF"/>
    <property type="match status" value="1"/>
</dbReference>
<evidence type="ECO:0000256" key="2">
    <source>
        <dbReference type="ARBA" id="ARBA00034247"/>
    </source>
</evidence>
<dbReference type="Gene3D" id="1.10.3210.10">
    <property type="entry name" value="Hypothetical protein af1432"/>
    <property type="match status" value="1"/>
</dbReference>
<sequence length="638" mass="69719">MSPMDISKFEKLKASGNLPSPKGVALAIMRLTQKEDASMAELARIIKSDPAFVGRLVKAANSVNANPGRPVVSVQEALVVLGMPAVRNLALGFSLLSQYKHGACKSFDYANFWTASLACGIALQELTLRTRAAQAEEAFSVGLLARVGELALATLYAEDYAAVLRSAAKGPPAVLAELETERFAMNHRDLSAAMLTDWGLPKVFCEIVFLHERSEEMAFREGSRERVLVQSLVLSRLIAEICVADDAARSAAMPRLLALGARLEFEADDLLQLCDGVVREWQEWAAILNVSSARPPSFDELARPPAEPAPAVQPAEAARLRILVVDDEREARLSLRAVLEPGGYEVIEAENGEDGLRLALEKEPHILLVGRGLPQPGGIGLVRTLRDTQLGRGMYILMLTPPGGDENLVEAFENGVDDHLPRPPGPRLLLARLRAGQRIVRLHQDMEQDREELRRFAAELSITNRRLQEAALTDELTGLPNRRHAMEHLSKEWAVSSRNKRPLSCMVIDLDQFKQVNDTHGHDVGDAYLKQVALAVRGALRAQDVVCRTGGDEFLVICPETGLQAALACAERMRCAVEQAPVRFNGQQMKATMSVGVAVRDESMANLDALIKRADEGVYLAKQQGRNRIATPQSSASP</sequence>
<dbReference type="Gene3D" id="3.30.70.270">
    <property type="match status" value="1"/>
</dbReference>
<comment type="caution">
    <text evidence="3">Lacks conserved residue(s) required for the propagation of feature annotation.</text>
</comment>
<dbReference type="Gene3D" id="3.40.50.2300">
    <property type="match status" value="1"/>
</dbReference>
<dbReference type="InterPro" id="IPR001789">
    <property type="entry name" value="Sig_transdc_resp-reg_receiver"/>
</dbReference>
<proteinExistence type="predicted"/>
<dbReference type="SUPFAM" id="SSF55073">
    <property type="entry name" value="Nucleotide cyclase"/>
    <property type="match status" value="1"/>
</dbReference>
<dbReference type="Pfam" id="PF00990">
    <property type="entry name" value="GGDEF"/>
    <property type="match status" value="1"/>
</dbReference>
<dbReference type="EC" id="2.7.7.65" evidence="1"/>
<organism evidence="7 8">
    <name type="scientific">Candidatus Desulfobacillus denitrificans</name>
    <dbReference type="NCBI Taxonomy" id="2608985"/>
    <lineage>
        <taxon>Bacteria</taxon>
        <taxon>Pseudomonadati</taxon>
        <taxon>Pseudomonadota</taxon>
        <taxon>Betaproteobacteria</taxon>
        <taxon>Candidatus Desulfobacillus</taxon>
    </lineage>
</organism>
<dbReference type="InterPro" id="IPR043128">
    <property type="entry name" value="Rev_trsase/Diguanyl_cyclase"/>
</dbReference>
<dbReference type="SMART" id="SM00267">
    <property type="entry name" value="GGDEF"/>
    <property type="match status" value="1"/>
</dbReference>
<protein>
    <recommendedName>
        <fullName evidence="1">diguanylate cyclase</fullName>
        <ecNumber evidence="1">2.7.7.65</ecNumber>
    </recommendedName>
</protein>
<dbReference type="GO" id="GO:0043709">
    <property type="term" value="P:cell adhesion involved in single-species biofilm formation"/>
    <property type="evidence" value="ECO:0007669"/>
    <property type="project" value="TreeGrafter"/>
</dbReference>
<dbReference type="AlphaFoldDB" id="A0A809R1F7"/>
<evidence type="ECO:0000259" key="5">
    <source>
        <dbReference type="PROSITE" id="PS50887"/>
    </source>
</evidence>
<evidence type="ECO:0000313" key="8">
    <source>
        <dbReference type="Proteomes" id="UP000662914"/>
    </source>
</evidence>
<dbReference type="PANTHER" id="PTHR45138">
    <property type="entry name" value="REGULATORY COMPONENTS OF SENSORY TRANSDUCTION SYSTEM"/>
    <property type="match status" value="1"/>
</dbReference>
<reference evidence="7" key="1">
    <citation type="journal article" name="DNA Res.">
        <title>The physiological potential of anammox bacteria as revealed by their core genome structure.</title>
        <authorList>
            <person name="Okubo T."/>
            <person name="Toyoda A."/>
            <person name="Fukuhara K."/>
            <person name="Uchiyama I."/>
            <person name="Harigaya Y."/>
            <person name="Kuroiwa M."/>
            <person name="Suzuki T."/>
            <person name="Murakami Y."/>
            <person name="Suwa Y."/>
            <person name="Takami H."/>
        </authorList>
    </citation>
    <scope>NUCLEOTIDE SEQUENCE</scope>
    <source>
        <strain evidence="7">317325-3</strain>
    </source>
</reference>
<feature type="domain" description="Response regulatory" evidence="4">
    <location>
        <begin position="321"/>
        <end position="437"/>
    </location>
</feature>
<dbReference type="Proteomes" id="UP000662914">
    <property type="component" value="Chromosome"/>
</dbReference>
<accession>A0A809R1F7</accession>
<gene>
    <name evidence="7" type="ORF">DSYM_21620</name>
</gene>
<dbReference type="EMBL" id="AP021857">
    <property type="protein sequence ID" value="BBO21463.1"/>
    <property type="molecule type" value="Genomic_DNA"/>
</dbReference>
<feature type="domain" description="GGDEF" evidence="5">
    <location>
        <begin position="501"/>
        <end position="634"/>
    </location>
</feature>
<dbReference type="FunFam" id="3.30.70.270:FF:000001">
    <property type="entry name" value="Diguanylate cyclase domain protein"/>
    <property type="match status" value="1"/>
</dbReference>
<dbReference type="GO" id="GO:0005886">
    <property type="term" value="C:plasma membrane"/>
    <property type="evidence" value="ECO:0007669"/>
    <property type="project" value="TreeGrafter"/>
</dbReference>
<dbReference type="KEGG" id="ddz:DSYM_21620"/>
<dbReference type="PANTHER" id="PTHR45138:SF9">
    <property type="entry name" value="DIGUANYLATE CYCLASE DGCM-RELATED"/>
    <property type="match status" value="1"/>
</dbReference>
<dbReference type="PROSITE" id="PS51833">
    <property type="entry name" value="HDOD"/>
    <property type="match status" value="1"/>
</dbReference>
<evidence type="ECO:0000313" key="7">
    <source>
        <dbReference type="EMBL" id="BBO21463.1"/>
    </source>
</evidence>
<dbReference type="Pfam" id="PF08668">
    <property type="entry name" value="HDOD"/>
    <property type="match status" value="1"/>
</dbReference>
<dbReference type="GO" id="GO:0000160">
    <property type="term" value="P:phosphorelay signal transduction system"/>
    <property type="evidence" value="ECO:0007669"/>
    <property type="project" value="InterPro"/>
</dbReference>
<evidence type="ECO:0000256" key="1">
    <source>
        <dbReference type="ARBA" id="ARBA00012528"/>
    </source>
</evidence>
<dbReference type="NCBIfam" id="TIGR00254">
    <property type="entry name" value="GGDEF"/>
    <property type="match status" value="1"/>
</dbReference>
<evidence type="ECO:0000259" key="6">
    <source>
        <dbReference type="PROSITE" id="PS51833"/>
    </source>
</evidence>
<dbReference type="SUPFAM" id="SSF109604">
    <property type="entry name" value="HD-domain/PDEase-like"/>
    <property type="match status" value="1"/>
</dbReference>
<name>A0A809R1F7_9PROT</name>
<dbReference type="InterPro" id="IPR013976">
    <property type="entry name" value="HDOD"/>
</dbReference>
<comment type="catalytic activity">
    <reaction evidence="2">
        <text>2 GTP = 3',3'-c-di-GMP + 2 diphosphate</text>
        <dbReference type="Rhea" id="RHEA:24898"/>
        <dbReference type="ChEBI" id="CHEBI:33019"/>
        <dbReference type="ChEBI" id="CHEBI:37565"/>
        <dbReference type="ChEBI" id="CHEBI:58805"/>
        <dbReference type="EC" id="2.7.7.65"/>
    </reaction>
</comment>
<dbReference type="GO" id="GO:1902201">
    <property type="term" value="P:negative regulation of bacterial-type flagellum-dependent cell motility"/>
    <property type="evidence" value="ECO:0007669"/>
    <property type="project" value="TreeGrafter"/>
</dbReference>
<dbReference type="InterPro" id="IPR050469">
    <property type="entry name" value="Diguanylate_Cyclase"/>
</dbReference>
<dbReference type="PROSITE" id="PS50110">
    <property type="entry name" value="RESPONSE_REGULATORY"/>
    <property type="match status" value="1"/>
</dbReference>